<proteinExistence type="predicted"/>
<accession>A0A2P0ZGX3</accession>
<evidence type="ECO:0000256" key="1">
    <source>
        <dbReference type="ARBA" id="ARBA00022741"/>
    </source>
</evidence>
<evidence type="ECO:0000256" key="2">
    <source>
        <dbReference type="ARBA" id="ARBA00022840"/>
    </source>
</evidence>
<dbReference type="AlphaFoldDB" id="A0A2P0ZGX3"/>
<dbReference type="EMBL" id="MG373783">
    <property type="protein sequence ID" value="AVH79711.1"/>
    <property type="molecule type" value="Genomic_DNA"/>
</dbReference>
<dbReference type="Pfam" id="PF10609">
    <property type="entry name" value="ParA"/>
    <property type="match status" value="1"/>
</dbReference>
<sequence length="261" mass="28742">MAQIVAVHSFRGGTGKSNLIANVAATMVRQGQRVGIVDTDIQSPGVHVLFGLNEENMNYSLNDYLWGRCDIKDTAYDVSPILMAQGETSMVKGSLYLIPSSIKASEIARVLREGYDVVRLNDGFQELIRCLNLDYLLIDTHPGLNEETLLSIGISHVLIVILRPDHQDFQGTAVTVDVARKLKVPKMLLVVNKVLSAFDFADLRQQVETTYNVPVAGILPLSEEMVQLASKGIFCLRYSQHPISQTVKGIVDEICGLVVCQ</sequence>
<keyword evidence="3" id="KW-0131">Cell cycle</keyword>
<evidence type="ECO:0000313" key="3">
    <source>
        <dbReference type="EMBL" id="AVH79711.1"/>
    </source>
</evidence>
<dbReference type="PANTHER" id="PTHR13696:SF52">
    <property type="entry name" value="PARA FAMILY PROTEIN CT_582"/>
    <property type="match status" value="1"/>
</dbReference>
<keyword evidence="1" id="KW-0547">Nucleotide-binding</keyword>
<dbReference type="SUPFAM" id="SSF52540">
    <property type="entry name" value="P-loop containing nucleoside triphosphate hydrolases"/>
    <property type="match status" value="1"/>
</dbReference>
<dbReference type="InterPro" id="IPR050678">
    <property type="entry name" value="DNA_Partitioning_ATPase"/>
</dbReference>
<name>A0A2P0ZGX3_9CYAN</name>
<protein>
    <submittedName>
        <fullName evidence="3">Cell division inhibitor</fullName>
    </submittedName>
</protein>
<keyword evidence="2" id="KW-0067">ATP-binding</keyword>
<dbReference type="GO" id="GO:0051301">
    <property type="term" value="P:cell division"/>
    <property type="evidence" value="ECO:0007669"/>
    <property type="project" value="UniProtKB-KW"/>
</dbReference>
<dbReference type="RefSeq" id="WP_414581503.1">
    <property type="nucleotide sequence ID" value="NZ_CAWUDP010000004.1"/>
</dbReference>
<dbReference type="GO" id="GO:0005524">
    <property type="term" value="F:ATP binding"/>
    <property type="evidence" value="ECO:0007669"/>
    <property type="project" value="UniProtKB-KW"/>
</dbReference>
<dbReference type="PANTHER" id="PTHR13696">
    <property type="entry name" value="P-LOOP CONTAINING NUCLEOSIDE TRIPHOSPHATE HYDROLASE"/>
    <property type="match status" value="1"/>
</dbReference>
<dbReference type="InterPro" id="IPR033756">
    <property type="entry name" value="YlxH/NBP35"/>
</dbReference>
<keyword evidence="3" id="KW-0132">Cell division</keyword>
<dbReference type="InterPro" id="IPR027417">
    <property type="entry name" value="P-loop_NTPase"/>
</dbReference>
<organism evidence="3">
    <name type="scientific">Scytonema sp. PCC 10023</name>
    <dbReference type="NCBI Taxonomy" id="1680591"/>
    <lineage>
        <taxon>Bacteria</taxon>
        <taxon>Bacillati</taxon>
        <taxon>Cyanobacteriota</taxon>
        <taxon>Cyanophyceae</taxon>
        <taxon>Nostocales</taxon>
        <taxon>Scytonemataceae</taxon>
        <taxon>Scytonema</taxon>
    </lineage>
</organism>
<reference evidence="3" key="1">
    <citation type="journal article" date="2018" name="Science">
        <title>Natural noncanonical protein splicing yields products with diverse ?-amino acid residues.</title>
        <authorList>
            <person name="Morinaka B.I."/>
            <person name="Lakis E."/>
            <person name="Verest M."/>
            <person name="Helf M.J."/>
            <person name="Scalvenzi T."/>
            <person name="Vagstad A.L."/>
            <person name="Sims J."/>
            <person name="Sunagawa S."/>
            <person name="Gugger M."/>
            <person name="Piel J."/>
        </authorList>
    </citation>
    <scope>NUCLEOTIDE SEQUENCE</scope>
    <source>
        <strain evidence="3">PCC 10023</strain>
    </source>
</reference>
<dbReference type="Gene3D" id="3.40.50.300">
    <property type="entry name" value="P-loop containing nucleotide triphosphate hydrolases"/>
    <property type="match status" value="1"/>
</dbReference>